<evidence type="ECO:0000313" key="2">
    <source>
        <dbReference type="Proteomes" id="UP001044222"/>
    </source>
</evidence>
<comment type="caution">
    <text evidence="1">The sequence shown here is derived from an EMBL/GenBank/DDBJ whole genome shotgun (WGS) entry which is preliminary data.</text>
</comment>
<evidence type="ECO:0000313" key="1">
    <source>
        <dbReference type="EMBL" id="KAG5840936.1"/>
    </source>
</evidence>
<dbReference type="EMBL" id="JAFIRN010000010">
    <property type="protein sequence ID" value="KAG5840936.1"/>
    <property type="molecule type" value="Genomic_DNA"/>
</dbReference>
<organism evidence="1 2">
    <name type="scientific">Anguilla anguilla</name>
    <name type="common">European freshwater eel</name>
    <name type="synonym">Muraena anguilla</name>
    <dbReference type="NCBI Taxonomy" id="7936"/>
    <lineage>
        <taxon>Eukaryota</taxon>
        <taxon>Metazoa</taxon>
        <taxon>Chordata</taxon>
        <taxon>Craniata</taxon>
        <taxon>Vertebrata</taxon>
        <taxon>Euteleostomi</taxon>
        <taxon>Actinopterygii</taxon>
        <taxon>Neopterygii</taxon>
        <taxon>Teleostei</taxon>
        <taxon>Anguilliformes</taxon>
        <taxon>Anguillidae</taxon>
        <taxon>Anguilla</taxon>
    </lineage>
</organism>
<name>A0A9D3M2Z8_ANGAN</name>
<dbReference type="Proteomes" id="UP001044222">
    <property type="component" value="Chromosome 10"/>
</dbReference>
<proteinExistence type="predicted"/>
<dbReference type="AlphaFoldDB" id="A0A9D3M2Z8"/>
<feature type="non-terminal residue" evidence="1">
    <location>
        <position position="61"/>
    </location>
</feature>
<keyword evidence="2" id="KW-1185">Reference proteome</keyword>
<protein>
    <submittedName>
        <fullName evidence="1">Uncharacterized protein</fullName>
    </submittedName>
</protein>
<sequence>MLQGCYRWLLGSTRWLLGSTRWLLGSLLVVARGVTGVLQVVAREYWLVVKEFIGGCYGVLQ</sequence>
<reference evidence="1" key="1">
    <citation type="submission" date="2021-01" db="EMBL/GenBank/DDBJ databases">
        <title>A chromosome-scale assembly of European eel, Anguilla anguilla.</title>
        <authorList>
            <person name="Henkel C."/>
            <person name="Jong-Raadsen S.A."/>
            <person name="Dufour S."/>
            <person name="Weltzien F.-A."/>
            <person name="Palstra A.P."/>
            <person name="Pelster B."/>
            <person name="Spaink H.P."/>
            <person name="Van Den Thillart G.E."/>
            <person name="Jansen H."/>
            <person name="Zahm M."/>
            <person name="Klopp C."/>
            <person name="Cedric C."/>
            <person name="Louis A."/>
            <person name="Berthelot C."/>
            <person name="Parey E."/>
            <person name="Roest Crollius H."/>
            <person name="Montfort J."/>
            <person name="Robinson-Rechavi M."/>
            <person name="Bucao C."/>
            <person name="Bouchez O."/>
            <person name="Gislard M."/>
            <person name="Lluch J."/>
            <person name="Milhes M."/>
            <person name="Lampietro C."/>
            <person name="Lopez Roques C."/>
            <person name="Donnadieu C."/>
            <person name="Braasch I."/>
            <person name="Desvignes T."/>
            <person name="Postlethwait J."/>
            <person name="Bobe J."/>
            <person name="Guiguen Y."/>
            <person name="Dirks R."/>
        </authorList>
    </citation>
    <scope>NUCLEOTIDE SEQUENCE</scope>
    <source>
        <strain evidence="1">Tag_6206</strain>
        <tissue evidence="1">Liver</tissue>
    </source>
</reference>
<accession>A0A9D3M2Z8</accession>
<gene>
    <name evidence="1" type="ORF">ANANG_G00194180</name>
</gene>